<dbReference type="EMBL" id="JASBWS010000010">
    <property type="protein sequence ID" value="KAJ9114112.1"/>
    <property type="molecule type" value="Genomic_DNA"/>
</dbReference>
<evidence type="ECO:0000313" key="2">
    <source>
        <dbReference type="Proteomes" id="UP001230649"/>
    </source>
</evidence>
<name>A0ACC2WR65_9TREE</name>
<reference evidence="1" key="1">
    <citation type="submission" date="2023-04" db="EMBL/GenBank/DDBJ databases">
        <title>Draft Genome sequencing of Naganishia species isolated from polar environments using Oxford Nanopore Technology.</title>
        <authorList>
            <person name="Leo P."/>
            <person name="Venkateswaran K."/>
        </authorList>
    </citation>
    <scope>NUCLEOTIDE SEQUENCE</scope>
    <source>
        <strain evidence="1">MNA-CCFEE 5262</strain>
    </source>
</reference>
<dbReference type="Proteomes" id="UP001230649">
    <property type="component" value="Unassembled WGS sequence"/>
</dbReference>
<organism evidence="1 2">
    <name type="scientific">Naganishia adeliensis</name>
    <dbReference type="NCBI Taxonomy" id="92952"/>
    <lineage>
        <taxon>Eukaryota</taxon>
        <taxon>Fungi</taxon>
        <taxon>Dikarya</taxon>
        <taxon>Basidiomycota</taxon>
        <taxon>Agaricomycotina</taxon>
        <taxon>Tremellomycetes</taxon>
        <taxon>Filobasidiales</taxon>
        <taxon>Filobasidiaceae</taxon>
        <taxon>Naganishia</taxon>
    </lineage>
</organism>
<accession>A0ACC2WR65</accession>
<sequence>MPSERTAISLTRQPRLTSGSSRESTTRRHPIFGSAGSRLLDGTTPQHSALEDRLSSFFSYDSIPGSSSSSASTTRDSALLFNSGFDANVSFFSTVPQKTDYIIYDELVHASVWDGMRANERRGVPVSRRRAFRHGNVAHLERILEDIVSAEQKASQATATTRQVGMIFIAMESLYSMDGDLAPLPQIIAALKKLQMRYPSLVNPARVCVVIDEAHTTGVYGSQGKGFVYDMVEREKAGRGGQSRIAEWVQVRLMTFGKGMGSQGGKLGLCFSSARRTPSSFVPPATSITIQPPISRPNTNMPAPYAPSPRTRAPSSSKGIPGEAGGASNCTTRAREDQNMFAFGQFGG</sequence>
<evidence type="ECO:0000313" key="1">
    <source>
        <dbReference type="EMBL" id="KAJ9114112.1"/>
    </source>
</evidence>
<keyword evidence="2" id="KW-1185">Reference proteome</keyword>
<protein>
    <submittedName>
        <fullName evidence="1">Uncharacterized protein</fullName>
    </submittedName>
</protein>
<proteinExistence type="predicted"/>
<gene>
    <name evidence="1" type="ORF">QFC20_001628</name>
</gene>
<comment type="caution">
    <text evidence="1">The sequence shown here is derived from an EMBL/GenBank/DDBJ whole genome shotgun (WGS) entry which is preliminary data.</text>
</comment>